<proteinExistence type="predicted"/>
<dbReference type="OrthoDB" id="10673463at2759"/>
<keyword evidence="1" id="KW-0175">Coiled coil</keyword>
<dbReference type="EMBL" id="BDGG01000008">
    <property type="protein sequence ID" value="GAV02658.1"/>
    <property type="molecule type" value="Genomic_DNA"/>
</dbReference>
<feature type="compositionally biased region" description="Basic residues" evidence="2">
    <location>
        <begin position="118"/>
        <end position="130"/>
    </location>
</feature>
<feature type="region of interest" description="Disordered" evidence="2">
    <location>
        <begin position="83"/>
        <end position="255"/>
    </location>
</feature>
<evidence type="ECO:0000313" key="3">
    <source>
        <dbReference type="EMBL" id="GAV02658.1"/>
    </source>
</evidence>
<feature type="compositionally biased region" description="Polar residues" evidence="2">
    <location>
        <begin position="231"/>
        <end position="251"/>
    </location>
</feature>
<evidence type="ECO:0000256" key="1">
    <source>
        <dbReference type="SAM" id="Coils"/>
    </source>
</evidence>
<keyword evidence="4" id="KW-1185">Reference proteome</keyword>
<sequence>MYREYDCHRTSRISHSTYSNLVRKEQQKLRQLDELVATVEKERGRKKSLQEEIDRLTTAVRRKKRRVDQLFCLYTDQQAAQLRQRRFRKPANAPKEHGDSTSPERAYPSDYSRDSSKHRSRHWSRNRSGRRSNPSPGVEIKLPSKPREERVKRQSSTNGLPDAGCPFSSTPLEPQPHRREDGAANSGFFSSTRVPGPSQTSLPGPPRSELPTREAGDTILKEPSQHHLSRSLHSNDPSCPWNANQSQSFRGSQPDPVQQAKEFQESVLQSVHQSMQHPSAISVADPEPKPSVWTRAQWYRTLALIWKIAQSIDSIASFR</sequence>
<evidence type="ECO:0000256" key="2">
    <source>
        <dbReference type="SAM" id="MobiDB-lite"/>
    </source>
</evidence>
<organism evidence="3 4">
    <name type="scientific">Ramazzottius varieornatus</name>
    <name type="common">Water bear</name>
    <name type="synonym">Tardigrade</name>
    <dbReference type="NCBI Taxonomy" id="947166"/>
    <lineage>
        <taxon>Eukaryota</taxon>
        <taxon>Metazoa</taxon>
        <taxon>Ecdysozoa</taxon>
        <taxon>Tardigrada</taxon>
        <taxon>Eutardigrada</taxon>
        <taxon>Parachela</taxon>
        <taxon>Hypsibioidea</taxon>
        <taxon>Ramazzottiidae</taxon>
        <taxon>Ramazzottius</taxon>
    </lineage>
</organism>
<comment type="caution">
    <text evidence="3">The sequence shown here is derived from an EMBL/GenBank/DDBJ whole genome shotgun (WGS) entry which is preliminary data.</text>
</comment>
<gene>
    <name evidence="3" type="primary">RvY_13195-1</name>
    <name evidence="3" type="synonym">RvY_13195.1</name>
    <name evidence="3" type="ORF">RvY_13195</name>
</gene>
<dbReference type="Proteomes" id="UP000186922">
    <property type="component" value="Unassembled WGS sequence"/>
</dbReference>
<reference evidence="3 4" key="1">
    <citation type="journal article" date="2016" name="Nat. Commun.">
        <title>Extremotolerant tardigrade genome and improved radiotolerance of human cultured cells by tardigrade-unique protein.</title>
        <authorList>
            <person name="Hashimoto T."/>
            <person name="Horikawa D.D."/>
            <person name="Saito Y."/>
            <person name="Kuwahara H."/>
            <person name="Kozuka-Hata H."/>
            <person name="Shin-I T."/>
            <person name="Minakuchi Y."/>
            <person name="Ohishi K."/>
            <person name="Motoyama A."/>
            <person name="Aizu T."/>
            <person name="Enomoto A."/>
            <person name="Kondo K."/>
            <person name="Tanaka S."/>
            <person name="Hara Y."/>
            <person name="Koshikawa S."/>
            <person name="Sagara H."/>
            <person name="Miura T."/>
            <person name="Yokobori S."/>
            <person name="Miyagawa K."/>
            <person name="Suzuki Y."/>
            <person name="Kubo T."/>
            <person name="Oyama M."/>
            <person name="Kohara Y."/>
            <person name="Fujiyama A."/>
            <person name="Arakawa K."/>
            <person name="Katayama T."/>
            <person name="Toyoda A."/>
            <person name="Kunieda T."/>
        </authorList>
    </citation>
    <scope>NUCLEOTIDE SEQUENCE [LARGE SCALE GENOMIC DNA]</scope>
    <source>
        <strain evidence="3 4">YOKOZUNA-1</strain>
    </source>
</reference>
<dbReference type="AlphaFoldDB" id="A0A1D1VSF5"/>
<feature type="coiled-coil region" evidence="1">
    <location>
        <begin position="22"/>
        <end position="66"/>
    </location>
</feature>
<evidence type="ECO:0000313" key="4">
    <source>
        <dbReference type="Proteomes" id="UP000186922"/>
    </source>
</evidence>
<accession>A0A1D1VSF5</accession>
<name>A0A1D1VSF5_RAMVA</name>
<feature type="compositionally biased region" description="Basic and acidic residues" evidence="2">
    <location>
        <begin position="210"/>
        <end position="225"/>
    </location>
</feature>
<feature type="compositionally biased region" description="Polar residues" evidence="2">
    <location>
        <begin position="187"/>
        <end position="202"/>
    </location>
</feature>
<protein>
    <submittedName>
        <fullName evidence="3">Uncharacterized protein</fullName>
    </submittedName>
</protein>